<dbReference type="InterPro" id="IPR043141">
    <property type="entry name" value="Ribosomal_uL10-like_sf"/>
</dbReference>
<evidence type="ECO:0000313" key="7">
    <source>
        <dbReference type="EMBL" id="CAE0313878.1"/>
    </source>
</evidence>
<sequence>MPKSKRNKVVALTKVKTKGRAGKEELVTNVREAVEEYKNAFAVSYENIRSGPFKVIANTWRADSKFFLGKNKVMQVALGRAPEEEPADNTHLVSKYLRGNVCLLLTNKGKEAIEKRFKEVEDSQEDFATAGTPAAYTVFLKKGTESLEGYVHSLEPQLQMLGLPTRLNFQKIELLSDVYICREGQKLNVEQCKLLKILGHKMANFKLQLLCQRSTTKGGQFREFEAGREHMLKFGEEE</sequence>
<gene>
    <name evidence="7" type="ORF">FEHR0123_LOCUS8802</name>
</gene>
<keyword evidence="4 5" id="KW-0539">Nucleus</keyword>
<keyword evidence="5" id="KW-0690">Ribosome biogenesis</keyword>
<dbReference type="PANTHER" id="PTHR45841">
    <property type="entry name" value="MRNA TURNOVER PROTEIN 4 MRTO4"/>
    <property type="match status" value="1"/>
</dbReference>
<dbReference type="Gene3D" id="3.90.105.20">
    <property type="match status" value="1"/>
</dbReference>
<evidence type="ECO:0000256" key="1">
    <source>
        <dbReference type="ARBA" id="ARBA00004046"/>
    </source>
</evidence>
<dbReference type="InterPro" id="IPR043164">
    <property type="entry name" value="Ribosomal_uL10-like_insert_sf"/>
</dbReference>
<protein>
    <recommendedName>
        <fullName evidence="5">Ribosome assembly factor mrt4</fullName>
    </recommendedName>
</protein>
<dbReference type="GO" id="GO:0030687">
    <property type="term" value="C:preribosome, large subunit precursor"/>
    <property type="evidence" value="ECO:0007669"/>
    <property type="project" value="TreeGrafter"/>
</dbReference>
<evidence type="ECO:0000256" key="3">
    <source>
        <dbReference type="ARBA" id="ARBA00022490"/>
    </source>
</evidence>
<dbReference type="Pfam" id="PF17777">
    <property type="entry name" value="RL10P_insert"/>
    <property type="match status" value="1"/>
</dbReference>
<dbReference type="Gene3D" id="3.30.70.1730">
    <property type="match status" value="1"/>
</dbReference>
<dbReference type="InterPro" id="IPR040637">
    <property type="entry name" value="Ribosomal_uL10-like_insert"/>
</dbReference>
<dbReference type="GO" id="GO:0005730">
    <property type="term" value="C:nucleolus"/>
    <property type="evidence" value="ECO:0007669"/>
    <property type="project" value="UniProtKB-SubCell"/>
</dbReference>
<comment type="function">
    <text evidence="1 5">Component of the ribosome assembly machinery. Nuclear paralog of the ribosomal protein P0, it binds pre-60S subunits at an early stage of assembly in the nucleolus, and is replaced by P0 in cytoplasmic pre-60S subunits and mature 80S ribosomes.</text>
</comment>
<name>A0A7S3MMV9_9SPIT</name>
<accession>A0A7S3MMV9</accession>
<dbReference type="AlphaFoldDB" id="A0A7S3MMV9"/>
<organism evidence="7">
    <name type="scientific">Favella ehrenbergii</name>
    <dbReference type="NCBI Taxonomy" id="182087"/>
    <lineage>
        <taxon>Eukaryota</taxon>
        <taxon>Sar</taxon>
        <taxon>Alveolata</taxon>
        <taxon>Ciliophora</taxon>
        <taxon>Intramacronucleata</taxon>
        <taxon>Spirotrichea</taxon>
        <taxon>Choreotrichia</taxon>
        <taxon>Tintinnida</taxon>
        <taxon>Xystonellidae</taxon>
        <taxon>Favella</taxon>
    </lineage>
</organism>
<dbReference type="GO" id="GO:0005737">
    <property type="term" value="C:cytoplasm"/>
    <property type="evidence" value="ECO:0007669"/>
    <property type="project" value="UniProtKB-SubCell"/>
</dbReference>
<reference evidence="7" key="1">
    <citation type="submission" date="2021-01" db="EMBL/GenBank/DDBJ databases">
        <authorList>
            <person name="Corre E."/>
            <person name="Pelletier E."/>
            <person name="Niang G."/>
            <person name="Scheremetjew M."/>
            <person name="Finn R."/>
            <person name="Kale V."/>
            <person name="Holt S."/>
            <person name="Cochrane G."/>
            <person name="Meng A."/>
            <person name="Brown T."/>
            <person name="Cohen L."/>
        </authorList>
    </citation>
    <scope>NUCLEOTIDE SEQUENCE</scope>
    <source>
        <strain evidence="7">Fehren 1</strain>
    </source>
</reference>
<dbReference type="EMBL" id="HBIE01029349">
    <property type="protein sequence ID" value="CAE0313878.1"/>
    <property type="molecule type" value="Transcribed_RNA"/>
</dbReference>
<dbReference type="GO" id="GO:0000027">
    <property type="term" value="P:ribosomal large subunit assembly"/>
    <property type="evidence" value="ECO:0007669"/>
    <property type="project" value="InterPro"/>
</dbReference>
<dbReference type="GO" id="GO:0006364">
    <property type="term" value="P:rRNA processing"/>
    <property type="evidence" value="ECO:0007669"/>
    <property type="project" value="TreeGrafter"/>
</dbReference>
<evidence type="ECO:0000256" key="5">
    <source>
        <dbReference type="RuleBase" id="RU364039"/>
    </source>
</evidence>
<dbReference type="InterPro" id="IPR051742">
    <property type="entry name" value="Ribosome_Assembly_uL10"/>
</dbReference>
<dbReference type="Pfam" id="PF00466">
    <property type="entry name" value="Ribosomal_L10"/>
    <property type="match status" value="1"/>
</dbReference>
<keyword evidence="3 5" id="KW-0963">Cytoplasm</keyword>
<evidence type="ECO:0000256" key="2">
    <source>
        <dbReference type="ARBA" id="ARBA00008889"/>
    </source>
</evidence>
<dbReference type="InterPro" id="IPR001790">
    <property type="entry name" value="Ribosomal_uL10"/>
</dbReference>
<comment type="subcellular location">
    <subcellularLocation>
        <location evidence="5">Cytoplasm</location>
    </subcellularLocation>
    <subcellularLocation>
        <location evidence="5">Nucleus</location>
        <location evidence="5">Nucleolus</location>
    </subcellularLocation>
</comment>
<dbReference type="CDD" id="cd05796">
    <property type="entry name" value="Ribosomal_P0_like"/>
    <property type="match status" value="1"/>
</dbReference>
<comment type="similarity">
    <text evidence="2 5">Belongs to the universal ribosomal protein uL10 family.</text>
</comment>
<evidence type="ECO:0000259" key="6">
    <source>
        <dbReference type="Pfam" id="PF17777"/>
    </source>
</evidence>
<proteinExistence type="inferred from homology"/>
<dbReference type="GO" id="GO:0000956">
    <property type="term" value="P:nuclear-transcribed mRNA catabolic process"/>
    <property type="evidence" value="ECO:0007669"/>
    <property type="project" value="TreeGrafter"/>
</dbReference>
<feature type="domain" description="Large ribosomal subunit protein uL10-like insertion" evidence="6">
    <location>
        <begin position="128"/>
        <end position="199"/>
    </location>
</feature>
<dbReference type="SUPFAM" id="SSF160369">
    <property type="entry name" value="Ribosomal protein L10-like"/>
    <property type="match status" value="1"/>
</dbReference>
<comment type="subunit">
    <text evidence="5">Associates with the pre-60S ribosomal particle.</text>
</comment>
<dbReference type="PANTHER" id="PTHR45841:SF1">
    <property type="entry name" value="MRNA TURNOVER PROTEIN 4 HOMOLOG"/>
    <property type="match status" value="1"/>
</dbReference>
<evidence type="ECO:0000256" key="4">
    <source>
        <dbReference type="ARBA" id="ARBA00023242"/>
    </source>
</evidence>
<dbReference type="InterPro" id="IPR033867">
    <property type="entry name" value="Mrt4"/>
</dbReference>
<dbReference type="FunFam" id="3.30.70.1730:FF:000005">
    <property type="entry name" value="Ribosome assembly factor mrt4"/>
    <property type="match status" value="1"/>
</dbReference>
<dbReference type="GO" id="GO:0003723">
    <property type="term" value="F:RNA binding"/>
    <property type="evidence" value="ECO:0007669"/>
    <property type="project" value="TreeGrafter"/>
</dbReference>